<dbReference type="AlphaFoldDB" id="A0A9D1Z940"/>
<keyword evidence="3" id="KW-0804">Transcription</keyword>
<evidence type="ECO:0000256" key="1">
    <source>
        <dbReference type="ARBA" id="ARBA00023015"/>
    </source>
</evidence>
<keyword evidence="2" id="KW-0238">DNA-binding</keyword>
<dbReference type="EMBL" id="DXCO01000040">
    <property type="protein sequence ID" value="HIY78757.1"/>
    <property type="molecule type" value="Genomic_DNA"/>
</dbReference>
<protein>
    <submittedName>
        <fullName evidence="5">Metalloregulator ArsR/SmtB family transcription factor</fullName>
    </submittedName>
</protein>
<dbReference type="SUPFAM" id="SSF46785">
    <property type="entry name" value="Winged helix' DNA-binding domain"/>
    <property type="match status" value="1"/>
</dbReference>
<dbReference type="CDD" id="cd00090">
    <property type="entry name" value="HTH_ARSR"/>
    <property type="match status" value="1"/>
</dbReference>
<dbReference type="GO" id="GO:0003677">
    <property type="term" value="F:DNA binding"/>
    <property type="evidence" value="ECO:0007669"/>
    <property type="project" value="UniProtKB-KW"/>
</dbReference>
<dbReference type="InterPro" id="IPR036388">
    <property type="entry name" value="WH-like_DNA-bd_sf"/>
</dbReference>
<organism evidence="5 6">
    <name type="scientific">Candidatus Borkfalkia excrementavium</name>
    <dbReference type="NCBI Taxonomy" id="2838505"/>
    <lineage>
        <taxon>Bacteria</taxon>
        <taxon>Bacillati</taxon>
        <taxon>Bacillota</taxon>
        <taxon>Clostridia</taxon>
        <taxon>Christensenellales</taxon>
        <taxon>Christensenellaceae</taxon>
        <taxon>Candidatus Borkfalkia</taxon>
    </lineage>
</organism>
<dbReference type="PANTHER" id="PTHR43132">
    <property type="entry name" value="ARSENICAL RESISTANCE OPERON REPRESSOR ARSR-RELATED"/>
    <property type="match status" value="1"/>
</dbReference>
<dbReference type="InterPro" id="IPR051011">
    <property type="entry name" value="Metal_resp_trans_reg"/>
</dbReference>
<comment type="caution">
    <text evidence="5">The sequence shown here is derived from an EMBL/GenBank/DDBJ whole genome shotgun (WGS) entry which is preliminary data.</text>
</comment>
<reference evidence="5" key="1">
    <citation type="journal article" date="2021" name="PeerJ">
        <title>Extensive microbial diversity within the chicken gut microbiome revealed by metagenomics and culture.</title>
        <authorList>
            <person name="Gilroy R."/>
            <person name="Ravi A."/>
            <person name="Getino M."/>
            <person name="Pursley I."/>
            <person name="Horton D.L."/>
            <person name="Alikhan N.F."/>
            <person name="Baker D."/>
            <person name="Gharbi K."/>
            <person name="Hall N."/>
            <person name="Watson M."/>
            <person name="Adriaenssens E.M."/>
            <person name="Foster-Nyarko E."/>
            <person name="Jarju S."/>
            <person name="Secka A."/>
            <person name="Antonio M."/>
            <person name="Oren A."/>
            <person name="Chaudhuri R.R."/>
            <person name="La Ragione R."/>
            <person name="Hildebrand F."/>
            <person name="Pallen M.J."/>
        </authorList>
    </citation>
    <scope>NUCLEOTIDE SEQUENCE</scope>
    <source>
        <strain evidence="5">CHK199-9574</strain>
    </source>
</reference>
<dbReference type="Pfam" id="PF01022">
    <property type="entry name" value="HTH_5"/>
    <property type="match status" value="1"/>
</dbReference>
<feature type="domain" description="HTH arsR-type" evidence="4">
    <location>
        <begin position="36"/>
        <end position="128"/>
    </location>
</feature>
<dbReference type="Gene3D" id="1.10.10.10">
    <property type="entry name" value="Winged helix-like DNA-binding domain superfamily/Winged helix DNA-binding domain"/>
    <property type="match status" value="1"/>
</dbReference>
<accession>A0A9D1Z940</accession>
<dbReference type="Proteomes" id="UP000824135">
    <property type="component" value="Unassembled WGS sequence"/>
</dbReference>
<gene>
    <name evidence="5" type="ORF">H9728_06895</name>
</gene>
<dbReference type="InterPro" id="IPR001845">
    <property type="entry name" value="HTH_ArsR_DNA-bd_dom"/>
</dbReference>
<dbReference type="PANTHER" id="PTHR43132:SF6">
    <property type="entry name" value="HTH-TYPE TRANSCRIPTIONAL REPRESSOR CZRA"/>
    <property type="match status" value="1"/>
</dbReference>
<reference evidence="5" key="2">
    <citation type="submission" date="2021-04" db="EMBL/GenBank/DDBJ databases">
        <authorList>
            <person name="Gilroy R."/>
        </authorList>
    </citation>
    <scope>NUCLEOTIDE SEQUENCE</scope>
    <source>
        <strain evidence="5">CHK199-9574</strain>
    </source>
</reference>
<dbReference type="GO" id="GO:0003700">
    <property type="term" value="F:DNA-binding transcription factor activity"/>
    <property type="evidence" value="ECO:0007669"/>
    <property type="project" value="InterPro"/>
</dbReference>
<keyword evidence="1" id="KW-0805">Transcription regulation</keyword>
<evidence type="ECO:0000259" key="4">
    <source>
        <dbReference type="PROSITE" id="PS50987"/>
    </source>
</evidence>
<evidence type="ECO:0000256" key="3">
    <source>
        <dbReference type="ARBA" id="ARBA00023163"/>
    </source>
</evidence>
<proteinExistence type="predicted"/>
<evidence type="ECO:0000313" key="5">
    <source>
        <dbReference type="EMBL" id="HIY78757.1"/>
    </source>
</evidence>
<sequence length="128" mass="14337">MTEKETEIEKQACCKDSDLLGREHEASVARAKNNMPGPESVEEMCASFRVIGEPSRMRILLALMEGEMCVYHIAEATGGKQSAVSHQLRVLKDNKIVKSRRDGKNILYSVADEHVAKIIEMSKIHLHC</sequence>
<dbReference type="NCBIfam" id="NF033788">
    <property type="entry name" value="HTH_metalloreg"/>
    <property type="match status" value="1"/>
</dbReference>
<name>A0A9D1Z940_9FIRM</name>
<dbReference type="InterPro" id="IPR011991">
    <property type="entry name" value="ArsR-like_HTH"/>
</dbReference>
<dbReference type="InterPro" id="IPR036390">
    <property type="entry name" value="WH_DNA-bd_sf"/>
</dbReference>
<dbReference type="PRINTS" id="PR00778">
    <property type="entry name" value="HTHARSR"/>
</dbReference>
<evidence type="ECO:0000313" key="6">
    <source>
        <dbReference type="Proteomes" id="UP000824135"/>
    </source>
</evidence>
<evidence type="ECO:0000256" key="2">
    <source>
        <dbReference type="ARBA" id="ARBA00023125"/>
    </source>
</evidence>
<dbReference type="SMART" id="SM00418">
    <property type="entry name" value="HTH_ARSR"/>
    <property type="match status" value="1"/>
</dbReference>
<dbReference type="PROSITE" id="PS50987">
    <property type="entry name" value="HTH_ARSR_2"/>
    <property type="match status" value="1"/>
</dbReference>